<sequence length="95" mass="10087">MSNGDDFKIHDSQCDGGTVWAQLTWYKSGDGWHFRTIHNTSGCGTTDTKHPWSDIPEGADVWVRACGSVDSAYSNSGDGYLGAGHDCGSTESGVA</sequence>
<name>A0AB39SGI1_9ACTN</name>
<proteinExistence type="predicted"/>
<protein>
    <submittedName>
        <fullName evidence="1">Uncharacterized protein</fullName>
    </submittedName>
</protein>
<dbReference type="AlphaFoldDB" id="A0AB39SGI1"/>
<dbReference type="RefSeq" id="WP_369262549.1">
    <property type="nucleotide sequence ID" value="NZ_CP163440.1"/>
</dbReference>
<accession>A0AB39SGI1</accession>
<dbReference type="EMBL" id="CP163440">
    <property type="protein sequence ID" value="XDQ65718.1"/>
    <property type="molecule type" value="Genomic_DNA"/>
</dbReference>
<gene>
    <name evidence="1" type="ORF">AB5J50_35440</name>
</gene>
<reference evidence="1" key="1">
    <citation type="submission" date="2024-07" db="EMBL/GenBank/DDBJ databases">
        <authorList>
            <person name="Yu S.T."/>
        </authorList>
    </citation>
    <scope>NUCLEOTIDE SEQUENCE</scope>
    <source>
        <strain evidence="1">R35</strain>
    </source>
</reference>
<evidence type="ECO:0000313" key="1">
    <source>
        <dbReference type="EMBL" id="XDQ65718.1"/>
    </source>
</evidence>
<organism evidence="1">
    <name type="scientific">Streptomyces sp. R35</name>
    <dbReference type="NCBI Taxonomy" id="3238630"/>
    <lineage>
        <taxon>Bacteria</taxon>
        <taxon>Bacillati</taxon>
        <taxon>Actinomycetota</taxon>
        <taxon>Actinomycetes</taxon>
        <taxon>Kitasatosporales</taxon>
        <taxon>Streptomycetaceae</taxon>
        <taxon>Streptomyces</taxon>
    </lineage>
</organism>